<keyword evidence="7" id="KW-0479">Metal-binding</keyword>
<evidence type="ECO:0000313" key="12">
    <source>
        <dbReference type="EMBL" id="KAG7350924.1"/>
    </source>
</evidence>
<dbReference type="InterPro" id="IPR000771">
    <property type="entry name" value="FBA_II"/>
</dbReference>
<keyword evidence="10" id="KW-0456">Lyase</keyword>
<dbReference type="EMBL" id="JAGRRH010000018">
    <property type="protein sequence ID" value="KAG7350924.1"/>
    <property type="molecule type" value="Genomic_DNA"/>
</dbReference>
<dbReference type="Proteomes" id="UP000693970">
    <property type="component" value="Unassembled WGS sequence"/>
</dbReference>
<dbReference type="GO" id="GO:0004332">
    <property type="term" value="F:fructose-bisphosphate aldolase activity"/>
    <property type="evidence" value="ECO:0007669"/>
    <property type="project" value="UniProtKB-EC"/>
</dbReference>
<evidence type="ECO:0000256" key="10">
    <source>
        <dbReference type="ARBA" id="ARBA00023239"/>
    </source>
</evidence>
<comment type="catalytic activity">
    <reaction evidence="1">
        <text>beta-D-fructose 1,6-bisphosphate = D-glyceraldehyde 3-phosphate + dihydroxyacetone phosphate</text>
        <dbReference type="Rhea" id="RHEA:14729"/>
        <dbReference type="ChEBI" id="CHEBI:32966"/>
        <dbReference type="ChEBI" id="CHEBI:57642"/>
        <dbReference type="ChEBI" id="CHEBI:59776"/>
        <dbReference type="EC" id="4.1.2.13"/>
    </reaction>
</comment>
<keyword evidence="8" id="KW-0862">Zinc</keyword>
<evidence type="ECO:0000256" key="6">
    <source>
        <dbReference type="ARBA" id="ARBA00013068"/>
    </source>
</evidence>
<dbReference type="FunFam" id="3.20.20.70:FF:000013">
    <property type="entry name" value="Class II fructose-bisphosphate aldolase"/>
    <property type="match status" value="1"/>
</dbReference>
<feature type="chain" id="PRO_5039900140" description="fructose-bisphosphate aldolase" evidence="11">
    <location>
        <begin position="20"/>
        <end position="435"/>
    </location>
</feature>
<dbReference type="Pfam" id="PF01116">
    <property type="entry name" value="F_bP_aldolase"/>
    <property type="match status" value="1"/>
</dbReference>
<dbReference type="NCBIfam" id="NF006628">
    <property type="entry name" value="PRK09197.1"/>
    <property type="match status" value="1"/>
</dbReference>
<dbReference type="EC" id="4.1.2.13" evidence="6"/>
<name>A0A9K3PMX7_9STRA</name>
<dbReference type="PROSITE" id="PS00806">
    <property type="entry name" value="ALDOLASE_CLASS_II_2"/>
    <property type="match status" value="1"/>
</dbReference>
<dbReference type="AlphaFoldDB" id="A0A9K3PMX7"/>
<evidence type="ECO:0000256" key="4">
    <source>
        <dbReference type="ARBA" id="ARBA00004714"/>
    </source>
</evidence>
<evidence type="ECO:0000256" key="7">
    <source>
        <dbReference type="ARBA" id="ARBA00022723"/>
    </source>
</evidence>
<dbReference type="NCBIfam" id="TIGR01520">
    <property type="entry name" value="FruBisAldo_II_A"/>
    <property type="match status" value="1"/>
</dbReference>
<comment type="similarity">
    <text evidence="5">Belongs to the class II fructose-bisphosphate aldolase family.</text>
</comment>
<evidence type="ECO:0000256" key="2">
    <source>
        <dbReference type="ARBA" id="ARBA00001947"/>
    </source>
</evidence>
<evidence type="ECO:0000256" key="1">
    <source>
        <dbReference type="ARBA" id="ARBA00000441"/>
    </source>
</evidence>
<reference evidence="12" key="1">
    <citation type="journal article" date="2021" name="Sci. Rep.">
        <title>Diploid genomic architecture of Nitzschia inconspicua, an elite biomass production diatom.</title>
        <authorList>
            <person name="Oliver A."/>
            <person name="Podell S."/>
            <person name="Pinowska A."/>
            <person name="Traller J.C."/>
            <person name="Smith S.R."/>
            <person name="McClure R."/>
            <person name="Beliaev A."/>
            <person name="Bohutskyi P."/>
            <person name="Hill E.A."/>
            <person name="Rabines A."/>
            <person name="Zheng H."/>
            <person name="Allen L.Z."/>
            <person name="Kuo A."/>
            <person name="Grigoriev I.V."/>
            <person name="Allen A.E."/>
            <person name="Hazlebeck D."/>
            <person name="Allen E.E."/>
        </authorList>
    </citation>
    <scope>NUCLEOTIDE SEQUENCE</scope>
    <source>
        <strain evidence="12">Hildebrandi</strain>
    </source>
</reference>
<comment type="function">
    <text evidence="3">Catalyzes the aldol condensation of dihydroxyacetone phosphate (DHAP or glycerone-phosphate) with glyceraldehyde 3-phosphate (G3P) to form fructose 1,6-bisphosphate (FBP) in gluconeogenesis and the reverse reaction in glycolysis.</text>
</comment>
<comment type="cofactor">
    <cofactor evidence="2">
        <name>Zn(2+)</name>
        <dbReference type="ChEBI" id="CHEBI:29105"/>
    </cofactor>
</comment>
<evidence type="ECO:0000256" key="3">
    <source>
        <dbReference type="ARBA" id="ARBA00002181"/>
    </source>
</evidence>
<dbReference type="CDD" id="cd00946">
    <property type="entry name" value="FBP_aldolase_IIA"/>
    <property type="match status" value="1"/>
</dbReference>
<dbReference type="InterPro" id="IPR006411">
    <property type="entry name" value="Fruct_bisP_bact"/>
</dbReference>
<dbReference type="OrthoDB" id="35652at2759"/>
<evidence type="ECO:0000256" key="8">
    <source>
        <dbReference type="ARBA" id="ARBA00022833"/>
    </source>
</evidence>
<dbReference type="GO" id="GO:0005829">
    <property type="term" value="C:cytosol"/>
    <property type="evidence" value="ECO:0007669"/>
    <property type="project" value="TreeGrafter"/>
</dbReference>
<gene>
    <name evidence="12" type="ORF">IV203_010284</name>
</gene>
<dbReference type="GO" id="GO:0006094">
    <property type="term" value="P:gluconeogenesis"/>
    <property type="evidence" value="ECO:0007669"/>
    <property type="project" value="TreeGrafter"/>
</dbReference>
<dbReference type="GO" id="GO:0008270">
    <property type="term" value="F:zinc ion binding"/>
    <property type="evidence" value="ECO:0007669"/>
    <property type="project" value="InterPro"/>
</dbReference>
<evidence type="ECO:0000256" key="9">
    <source>
        <dbReference type="ARBA" id="ARBA00023152"/>
    </source>
</evidence>
<dbReference type="GO" id="GO:0006096">
    <property type="term" value="P:glycolytic process"/>
    <property type="evidence" value="ECO:0007669"/>
    <property type="project" value="UniProtKB-KW"/>
</dbReference>
<dbReference type="PANTHER" id="PTHR30559">
    <property type="entry name" value="FRUCTOSE-BISPHOSPHATE ALDOLASE CLASS 2"/>
    <property type="match status" value="1"/>
</dbReference>
<dbReference type="PROSITE" id="PS00602">
    <property type="entry name" value="ALDOLASE_CLASS_II_1"/>
    <property type="match status" value="1"/>
</dbReference>
<evidence type="ECO:0000313" key="13">
    <source>
        <dbReference type="Proteomes" id="UP000693970"/>
    </source>
</evidence>
<dbReference type="NCBIfam" id="TIGR00167">
    <property type="entry name" value="cbbA"/>
    <property type="match status" value="1"/>
</dbReference>
<feature type="signal peptide" evidence="11">
    <location>
        <begin position="1"/>
        <end position="19"/>
    </location>
</feature>
<evidence type="ECO:0000256" key="5">
    <source>
        <dbReference type="ARBA" id="ARBA00005812"/>
    </source>
</evidence>
<dbReference type="PANTHER" id="PTHR30559:SF0">
    <property type="entry name" value="FRUCTOSE-BISPHOSPHATE ALDOLASE"/>
    <property type="match status" value="1"/>
</dbReference>
<comment type="pathway">
    <text evidence="4">Carbohydrate degradation; glycolysis; D-glyceraldehyde 3-phosphate and glycerone phosphate from D-glucose: step 4/4.</text>
</comment>
<accession>A0A9K3PMX7</accession>
<keyword evidence="11" id="KW-0732">Signal</keyword>
<protein>
    <recommendedName>
        <fullName evidence="6">fructose-bisphosphate aldolase</fullName>
        <ecNumber evidence="6">4.1.2.13</ecNumber>
    </recommendedName>
</protein>
<organism evidence="12 13">
    <name type="scientific">Nitzschia inconspicua</name>
    <dbReference type="NCBI Taxonomy" id="303405"/>
    <lineage>
        <taxon>Eukaryota</taxon>
        <taxon>Sar</taxon>
        <taxon>Stramenopiles</taxon>
        <taxon>Ochrophyta</taxon>
        <taxon>Bacillariophyta</taxon>
        <taxon>Bacillariophyceae</taxon>
        <taxon>Bacillariophycidae</taxon>
        <taxon>Bacillariales</taxon>
        <taxon>Bacillariaceae</taxon>
        <taxon>Nitzschia</taxon>
    </lineage>
</organism>
<proteinExistence type="inferred from homology"/>
<reference evidence="12" key="2">
    <citation type="submission" date="2021-04" db="EMBL/GenBank/DDBJ databases">
        <authorList>
            <person name="Podell S."/>
        </authorList>
    </citation>
    <scope>NUCLEOTIDE SEQUENCE</scope>
    <source>
        <strain evidence="12">Hildebrandi</strain>
    </source>
</reference>
<sequence length="435" mass="47396">MKFSVATLLVSSAVSMTSAFVPASTRTSPFALKGGMSEDVGLPCEDDCAIEKYPNLPESIHPGVLSGQAMMDLLEHAKQNGYAIPAVNCVSSSGINACLEAARANDAPIIIQFSSGGSQFYGGKGLDNSGYRAAIAGAVSGAFHVRTMAEQYGVPVILHTDHCSKQLLPWVDGLIAASERYFVSHGEPLFSSHMIDLSEEPLEENLEICKDYLKRMDKIGLLLEMELGITGGEEDGVDNSDRPIEDLYSKPEEIYQTYEELSKVSNKFTVAAAFGNVHGVYKPGNVKLEPEILNNAQEYITEKLGDKAPADKKPVMFVFHGGSGSDVSDIQKSLGYGVIKMNIDTDTQWSYWEGIKNFEAKYHDYLQGQIGNPEGEDKPNKKYYDPRECMRAAEVNTVKRLETAFADLKCQNILGLGQAEEAKNVLGPRRGGLPV</sequence>
<evidence type="ECO:0000256" key="11">
    <source>
        <dbReference type="SAM" id="SignalP"/>
    </source>
</evidence>
<keyword evidence="13" id="KW-1185">Reference proteome</keyword>
<comment type="caution">
    <text evidence="12">The sequence shown here is derived from an EMBL/GenBank/DDBJ whole genome shotgun (WGS) entry which is preliminary data.</text>
</comment>
<keyword evidence="9" id="KW-0324">Glycolysis</keyword>